<accession>A0AC59YGQ6</accession>
<protein>
    <submittedName>
        <fullName evidence="1">Uncharacterized protein</fullName>
    </submittedName>
</protein>
<sequence length="60" mass="6696">WPPPQPSLPFFPPSFLLHVGPWLPHGMWNLPGPGIEPLSITLTGRFLSTVLPGKFSQFLF</sequence>
<reference evidence="1" key="1">
    <citation type="submission" date="2023-05" db="EMBL/GenBank/DDBJ databases">
        <authorList>
            <consortium name="ELIXIR-Norway"/>
        </authorList>
    </citation>
    <scope>NUCLEOTIDE SEQUENCE</scope>
</reference>
<dbReference type="EMBL" id="OX596099">
    <property type="protein sequence ID" value="CAM9685729.1"/>
    <property type="molecule type" value="Genomic_DNA"/>
</dbReference>
<gene>
    <name evidence="1" type="ORF">MRATA1EN22A_LOCUS6009</name>
</gene>
<name>A0AC59YGQ6_RANTA</name>
<feature type="non-terminal residue" evidence="1">
    <location>
        <position position="1"/>
    </location>
</feature>
<proteinExistence type="predicted"/>
<organism evidence="1">
    <name type="scientific">Rangifer tarandus platyrhynchus</name>
    <name type="common">Svalbard reindeer</name>
    <dbReference type="NCBI Taxonomy" id="3082113"/>
    <lineage>
        <taxon>Eukaryota</taxon>
        <taxon>Metazoa</taxon>
        <taxon>Chordata</taxon>
        <taxon>Craniata</taxon>
        <taxon>Vertebrata</taxon>
        <taxon>Euteleostomi</taxon>
        <taxon>Mammalia</taxon>
        <taxon>Eutheria</taxon>
        <taxon>Laurasiatheria</taxon>
        <taxon>Artiodactyla</taxon>
        <taxon>Ruminantia</taxon>
        <taxon>Pecora</taxon>
        <taxon>Cervidae</taxon>
        <taxon>Odocoileinae</taxon>
        <taxon>Rangifer</taxon>
    </lineage>
</organism>
<reference evidence="1" key="2">
    <citation type="submission" date="2025-03" db="EMBL/GenBank/DDBJ databases">
        <authorList>
            <consortium name="ELIXIR-Norway"/>
            <consortium name="Elixir Norway"/>
        </authorList>
    </citation>
    <scope>NUCLEOTIDE SEQUENCE</scope>
</reference>
<evidence type="ECO:0000313" key="1">
    <source>
        <dbReference type="EMBL" id="CAM9685729.1"/>
    </source>
</evidence>